<dbReference type="CDD" id="cd00082">
    <property type="entry name" value="HisKA"/>
    <property type="match status" value="1"/>
</dbReference>
<feature type="coiled-coil region" evidence="9">
    <location>
        <begin position="5"/>
        <end position="35"/>
    </location>
</feature>
<dbReference type="NCBIfam" id="TIGR00229">
    <property type="entry name" value="sensory_box"/>
    <property type="match status" value="1"/>
</dbReference>
<evidence type="ECO:0000259" key="11">
    <source>
        <dbReference type="PROSITE" id="PS50113"/>
    </source>
</evidence>
<dbReference type="CDD" id="cd00130">
    <property type="entry name" value="PAS"/>
    <property type="match status" value="1"/>
</dbReference>
<keyword evidence="4" id="KW-0808">Transferase</keyword>
<evidence type="ECO:0000256" key="8">
    <source>
        <dbReference type="ARBA" id="ARBA00023012"/>
    </source>
</evidence>
<dbReference type="EMBL" id="PHFL01000001">
    <property type="protein sequence ID" value="RFM25470.1"/>
    <property type="molecule type" value="Genomic_DNA"/>
</dbReference>
<evidence type="ECO:0000256" key="6">
    <source>
        <dbReference type="ARBA" id="ARBA00022777"/>
    </source>
</evidence>
<dbReference type="Gene3D" id="1.10.287.130">
    <property type="match status" value="1"/>
</dbReference>
<proteinExistence type="predicted"/>
<dbReference type="AlphaFoldDB" id="A0A395M3Y9"/>
<evidence type="ECO:0000313" key="12">
    <source>
        <dbReference type="EMBL" id="RFM25470.1"/>
    </source>
</evidence>
<dbReference type="GO" id="GO:0005524">
    <property type="term" value="F:ATP binding"/>
    <property type="evidence" value="ECO:0007669"/>
    <property type="project" value="UniProtKB-KW"/>
</dbReference>
<comment type="catalytic activity">
    <reaction evidence="1">
        <text>ATP + protein L-histidine = ADP + protein N-phospho-L-histidine.</text>
        <dbReference type="EC" id="2.7.13.3"/>
    </reaction>
</comment>
<feature type="domain" description="PAC" evidence="11">
    <location>
        <begin position="212"/>
        <end position="263"/>
    </location>
</feature>
<keyword evidence="8" id="KW-0902">Two-component regulatory system</keyword>
<dbReference type="PROSITE" id="PS50112">
    <property type="entry name" value="PAS"/>
    <property type="match status" value="1"/>
</dbReference>
<evidence type="ECO:0000256" key="4">
    <source>
        <dbReference type="ARBA" id="ARBA00022679"/>
    </source>
</evidence>
<gene>
    <name evidence="12" type="ORF">D0433_00105</name>
</gene>
<accession>A0A395M3Y9</accession>
<dbReference type="GO" id="GO:0000155">
    <property type="term" value="F:phosphorelay sensor kinase activity"/>
    <property type="evidence" value="ECO:0007669"/>
    <property type="project" value="InterPro"/>
</dbReference>
<evidence type="ECO:0000256" key="1">
    <source>
        <dbReference type="ARBA" id="ARBA00000085"/>
    </source>
</evidence>
<evidence type="ECO:0000256" key="3">
    <source>
        <dbReference type="ARBA" id="ARBA00022553"/>
    </source>
</evidence>
<evidence type="ECO:0000256" key="7">
    <source>
        <dbReference type="ARBA" id="ARBA00022840"/>
    </source>
</evidence>
<dbReference type="Gene3D" id="3.30.450.20">
    <property type="entry name" value="PAS domain"/>
    <property type="match status" value="1"/>
</dbReference>
<dbReference type="InterPro" id="IPR013767">
    <property type="entry name" value="PAS_fold"/>
</dbReference>
<keyword evidence="5" id="KW-0547">Nucleotide-binding</keyword>
<evidence type="ECO:0000313" key="13">
    <source>
        <dbReference type="Proteomes" id="UP000266389"/>
    </source>
</evidence>
<keyword evidence="9" id="KW-0175">Coiled coil</keyword>
<dbReference type="Proteomes" id="UP000266389">
    <property type="component" value="Unassembled WGS sequence"/>
</dbReference>
<dbReference type="PANTHER" id="PTHR43065:SF42">
    <property type="entry name" value="TWO-COMPONENT SENSOR PPRA"/>
    <property type="match status" value="1"/>
</dbReference>
<evidence type="ECO:0000256" key="9">
    <source>
        <dbReference type="SAM" id="Coils"/>
    </source>
</evidence>
<evidence type="ECO:0000259" key="10">
    <source>
        <dbReference type="PROSITE" id="PS50112"/>
    </source>
</evidence>
<dbReference type="PANTHER" id="PTHR43065">
    <property type="entry name" value="SENSOR HISTIDINE KINASE"/>
    <property type="match status" value="1"/>
</dbReference>
<dbReference type="GO" id="GO:0006355">
    <property type="term" value="P:regulation of DNA-templated transcription"/>
    <property type="evidence" value="ECO:0007669"/>
    <property type="project" value="InterPro"/>
</dbReference>
<protein>
    <recommendedName>
        <fullName evidence="2">histidine kinase</fullName>
        <ecNumber evidence="2">2.7.13.3</ecNumber>
    </recommendedName>
</protein>
<feature type="domain" description="PAS" evidence="10">
    <location>
        <begin position="139"/>
        <end position="209"/>
    </location>
</feature>
<keyword evidence="7" id="KW-0067">ATP-binding</keyword>
<dbReference type="InterPro" id="IPR035965">
    <property type="entry name" value="PAS-like_dom_sf"/>
</dbReference>
<organism evidence="12 13">
    <name type="scientific">Candidatus Thermochlorobacter aerophilus</name>
    <dbReference type="NCBI Taxonomy" id="1868324"/>
    <lineage>
        <taxon>Bacteria</taxon>
        <taxon>Pseudomonadati</taxon>
        <taxon>Chlorobiota</taxon>
        <taxon>Chlorobiia</taxon>
        <taxon>Chlorobiales</taxon>
        <taxon>Candidatus Thermochlorobacteriaceae</taxon>
        <taxon>Candidatus Thermochlorobacter</taxon>
    </lineage>
</organism>
<dbReference type="InterPro" id="IPR000700">
    <property type="entry name" value="PAS-assoc_C"/>
</dbReference>
<dbReference type="InterPro" id="IPR000014">
    <property type="entry name" value="PAS"/>
</dbReference>
<reference evidence="12 13" key="1">
    <citation type="journal article" date="2011" name="ISME J.">
        <title>Community ecology of hot spring cyanobacterial mats: predominant populations and their functional potential.</title>
        <authorList>
            <person name="Klatt C.G."/>
            <person name="Wood J.M."/>
            <person name="Rusch D.B."/>
            <person name="Bateson M.M."/>
            <person name="Hamamura N."/>
            <person name="Heidelberg J.F."/>
            <person name="Grossman A.R."/>
            <person name="Bhaya D."/>
            <person name="Cohan F.M."/>
            <person name="Kuhl M."/>
            <person name="Bryant D.A."/>
            <person name="Ward D.M."/>
        </authorList>
    </citation>
    <scope>NUCLEOTIDE SEQUENCE [LARGE SCALE GENOMIC DNA]</scope>
    <source>
        <strain evidence="12">OS</strain>
    </source>
</reference>
<name>A0A395M3Y9_9BACT</name>
<dbReference type="Pfam" id="PF00989">
    <property type="entry name" value="PAS"/>
    <property type="match status" value="1"/>
</dbReference>
<dbReference type="PROSITE" id="PS50113">
    <property type="entry name" value="PAC"/>
    <property type="match status" value="1"/>
</dbReference>
<dbReference type="InterPro" id="IPR003661">
    <property type="entry name" value="HisK_dim/P_dom"/>
</dbReference>
<feature type="coiled-coil region" evidence="9">
    <location>
        <begin position="90"/>
        <end position="117"/>
    </location>
</feature>
<keyword evidence="6" id="KW-0418">Kinase</keyword>
<dbReference type="SUPFAM" id="SSF55785">
    <property type="entry name" value="PYP-like sensor domain (PAS domain)"/>
    <property type="match status" value="1"/>
</dbReference>
<sequence>MEIRYKKLRKSLKKMREMLEQLEMLESLMEETLGRNEVAPSIERVLDDFSLTLHAFLKELPSNMLPKHLQGVREHKLPTATAVVVSNGAEQNLSEEIRQSEARLQSFMRQLLKEELQALAKAPAHKDDGEEVNELVRQSEQRLRTIIDSTPLGIVITNEDTIIEYANQAYCEIYGYSPEELIGKSFTIVVPPEKKDFWIDLHKKYLDGYKEIRGEWEVRHKSGRPIYILADAARIIGTDGKRRKVTFVSDITEMVRLKEEMRQTELQLMQSEKMSSLGQMVAGVAHEINTPLGL</sequence>
<dbReference type="EC" id="2.7.13.3" evidence="2"/>
<keyword evidence="3" id="KW-0597">Phosphoprotein</keyword>
<evidence type="ECO:0000256" key="2">
    <source>
        <dbReference type="ARBA" id="ARBA00012438"/>
    </source>
</evidence>
<evidence type="ECO:0000256" key="5">
    <source>
        <dbReference type="ARBA" id="ARBA00022741"/>
    </source>
</evidence>
<comment type="caution">
    <text evidence="12">The sequence shown here is derived from an EMBL/GenBank/DDBJ whole genome shotgun (WGS) entry which is preliminary data.</text>
</comment>
<dbReference type="SMART" id="SM00091">
    <property type="entry name" value="PAS"/>
    <property type="match status" value="1"/>
</dbReference>